<gene>
    <name evidence="1" type="ORF">VU01_10059</name>
</gene>
<organism evidence="1 2">
    <name type="scientific">Candidatus Electrothrix marina</name>
    <dbReference type="NCBI Taxonomy" id="1859130"/>
    <lineage>
        <taxon>Bacteria</taxon>
        <taxon>Pseudomonadati</taxon>
        <taxon>Thermodesulfobacteriota</taxon>
        <taxon>Desulfobulbia</taxon>
        <taxon>Desulfobulbales</taxon>
        <taxon>Desulfobulbaceae</taxon>
        <taxon>Candidatus Electrothrix</taxon>
    </lineage>
</organism>
<keyword evidence="2" id="KW-1185">Reference proteome</keyword>
<protein>
    <recommendedName>
        <fullName evidence="3">PilZ domain-containing protein</fullName>
    </recommendedName>
</protein>
<reference evidence="1 2" key="1">
    <citation type="submission" date="2017-01" db="EMBL/GenBank/DDBJ databases">
        <title>The cable genome- insights into the physiology and evolution of filamentous bacteria capable of sulfide oxidation via long distance electron transfer.</title>
        <authorList>
            <person name="Schreiber L."/>
            <person name="Bjerg J.T."/>
            <person name="Boggild A."/>
            <person name="Van De Vossenberg J."/>
            <person name="Meysman F."/>
            <person name="Nielsen L.P."/>
            <person name="Schramm A."/>
            <person name="Kjeldsen K.U."/>
        </authorList>
    </citation>
    <scope>NUCLEOTIDE SEQUENCE [LARGE SCALE GENOMIC DNA]</scope>
    <source>
        <strain evidence="1">A5</strain>
    </source>
</reference>
<comment type="caution">
    <text evidence="1">The sequence shown here is derived from an EMBL/GenBank/DDBJ whole genome shotgun (WGS) entry which is preliminary data.</text>
</comment>
<evidence type="ECO:0000313" key="2">
    <source>
        <dbReference type="Proteomes" id="UP000288892"/>
    </source>
</evidence>
<dbReference type="Proteomes" id="UP000288892">
    <property type="component" value="Unassembled WGS sequence"/>
</dbReference>
<name>A0A444JHF0_9BACT</name>
<proteinExistence type="predicted"/>
<accession>A0A444JHF0</accession>
<sequence>MINNQRGVLISSVFSTTRFPCGRINFQPLMFPLPGQLKNSNSFRASCRQKKMISAGQKKTLRNYLPIEITAQHADTGKIMAGPLRGRLFDLSKNAACLLMSEIMDDTYHLFYSTQEDNLLFLNLFFDLPSAPDEQFNEHFKITAVPLWFNIFQQGQIRNFIMGVEFTRNIEEKIMRQLLAGAARHRKGMS</sequence>
<dbReference type="EMBL" id="MTKS01000005">
    <property type="protein sequence ID" value="RWX52492.1"/>
    <property type="molecule type" value="Genomic_DNA"/>
</dbReference>
<dbReference type="AlphaFoldDB" id="A0A444JHF0"/>
<evidence type="ECO:0000313" key="1">
    <source>
        <dbReference type="EMBL" id="RWX52492.1"/>
    </source>
</evidence>
<evidence type="ECO:0008006" key="3">
    <source>
        <dbReference type="Google" id="ProtNLM"/>
    </source>
</evidence>